<feature type="transmembrane region" description="Helical" evidence="9">
    <location>
        <begin position="145"/>
        <end position="165"/>
    </location>
</feature>
<feature type="active site" evidence="9">
    <location>
        <position position="149"/>
    </location>
</feature>
<evidence type="ECO:0000256" key="8">
    <source>
        <dbReference type="ARBA" id="ARBA00023136"/>
    </source>
</evidence>
<name>A0A1F6FV51_9BACT</name>
<evidence type="ECO:0000313" key="12">
    <source>
        <dbReference type="Proteomes" id="UP000177998"/>
    </source>
</evidence>
<gene>
    <name evidence="9" type="primary">lspA</name>
    <name evidence="11" type="ORF">A3H55_02425</name>
</gene>
<dbReference type="EC" id="3.4.23.36" evidence="9"/>
<evidence type="ECO:0000256" key="2">
    <source>
        <dbReference type="ARBA" id="ARBA00022475"/>
    </source>
</evidence>
<dbReference type="UniPathway" id="UPA00665"/>
<dbReference type="PANTHER" id="PTHR33695:SF1">
    <property type="entry name" value="LIPOPROTEIN SIGNAL PEPTIDASE"/>
    <property type="match status" value="1"/>
</dbReference>
<dbReference type="PRINTS" id="PR00781">
    <property type="entry name" value="LIPOSIGPTASE"/>
</dbReference>
<evidence type="ECO:0000256" key="6">
    <source>
        <dbReference type="ARBA" id="ARBA00022801"/>
    </source>
</evidence>
<feature type="transmembrane region" description="Helical" evidence="9">
    <location>
        <begin position="107"/>
        <end position="125"/>
    </location>
</feature>
<comment type="similarity">
    <text evidence="1 9 10">Belongs to the peptidase A8 family.</text>
</comment>
<feature type="transmembrane region" description="Helical" evidence="9">
    <location>
        <begin position="29"/>
        <end position="49"/>
    </location>
</feature>
<organism evidence="11 12">
    <name type="scientific">Candidatus Kuenenbacteria bacterium RIFCSPLOWO2_02_FULL_42_16</name>
    <dbReference type="NCBI Taxonomy" id="1798564"/>
    <lineage>
        <taxon>Bacteria</taxon>
        <taxon>Candidatus Kueneniibacteriota</taxon>
    </lineage>
</organism>
<reference evidence="11 12" key="1">
    <citation type="journal article" date="2016" name="Nat. Commun.">
        <title>Thousands of microbial genomes shed light on interconnected biogeochemical processes in an aquifer system.</title>
        <authorList>
            <person name="Anantharaman K."/>
            <person name="Brown C.T."/>
            <person name="Hug L.A."/>
            <person name="Sharon I."/>
            <person name="Castelle C.J."/>
            <person name="Probst A.J."/>
            <person name="Thomas B.C."/>
            <person name="Singh A."/>
            <person name="Wilkins M.J."/>
            <person name="Karaoz U."/>
            <person name="Brodie E.L."/>
            <person name="Williams K.H."/>
            <person name="Hubbard S.S."/>
            <person name="Banfield J.F."/>
        </authorList>
    </citation>
    <scope>NUCLEOTIDE SEQUENCE [LARGE SCALE GENOMIC DNA]</scope>
</reference>
<evidence type="ECO:0000256" key="9">
    <source>
        <dbReference type="HAMAP-Rule" id="MF_00161"/>
    </source>
</evidence>
<keyword evidence="8 9" id="KW-0472">Membrane</keyword>
<dbReference type="GO" id="GO:0006508">
    <property type="term" value="P:proteolysis"/>
    <property type="evidence" value="ECO:0007669"/>
    <property type="project" value="UniProtKB-KW"/>
</dbReference>
<keyword evidence="3 9" id="KW-0645">Protease</keyword>
<evidence type="ECO:0000256" key="5">
    <source>
        <dbReference type="ARBA" id="ARBA00022750"/>
    </source>
</evidence>
<evidence type="ECO:0000256" key="3">
    <source>
        <dbReference type="ARBA" id="ARBA00022670"/>
    </source>
</evidence>
<comment type="function">
    <text evidence="9">This protein specifically catalyzes the removal of signal peptides from prolipoproteins.</text>
</comment>
<comment type="caution">
    <text evidence="11">The sequence shown here is derived from an EMBL/GenBank/DDBJ whole genome shotgun (WGS) entry which is preliminary data.</text>
</comment>
<comment type="catalytic activity">
    <reaction evidence="9">
        <text>Release of signal peptides from bacterial membrane prolipoproteins. Hydrolyzes -Xaa-Yaa-Zaa-|-(S,diacylglyceryl)Cys-, in which Xaa is hydrophobic (preferably Leu), and Yaa (Ala or Ser) and Zaa (Gly or Ala) have small, neutral side chains.</text>
        <dbReference type="EC" id="3.4.23.36"/>
    </reaction>
</comment>
<feature type="active site" evidence="9">
    <location>
        <position position="135"/>
    </location>
</feature>
<dbReference type="GO" id="GO:0004190">
    <property type="term" value="F:aspartic-type endopeptidase activity"/>
    <property type="evidence" value="ECO:0007669"/>
    <property type="project" value="UniProtKB-UniRule"/>
</dbReference>
<dbReference type="AlphaFoldDB" id="A0A1F6FV51"/>
<keyword evidence="7 9" id="KW-1133">Transmembrane helix</keyword>
<keyword evidence="5 9" id="KW-0064">Aspartyl protease</keyword>
<evidence type="ECO:0000256" key="7">
    <source>
        <dbReference type="ARBA" id="ARBA00022989"/>
    </source>
</evidence>
<keyword evidence="2 9" id="KW-1003">Cell membrane</keyword>
<dbReference type="PANTHER" id="PTHR33695">
    <property type="entry name" value="LIPOPROTEIN SIGNAL PEPTIDASE"/>
    <property type="match status" value="1"/>
</dbReference>
<proteinExistence type="inferred from homology"/>
<evidence type="ECO:0000313" key="11">
    <source>
        <dbReference type="EMBL" id="OGG89743.1"/>
    </source>
</evidence>
<comment type="subcellular location">
    <subcellularLocation>
        <location evidence="9">Cell membrane</location>
        <topology evidence="9">Multi-pass membrane protein</topology>
    </subcellularLocation>
</comment>
<evidence type="ECO:0000256" key="4">
    <source>
        <dbReference type="ARBA" id="ARBA00022692"/>
    </source>
</evidence>
<feature type="transmembrane region" description="Helical" evidence="9">
    <location>
        <begin position="69"/>
        <end position="95"/>
    </location>
</feature>
<protein>
    <recommendedName>
        <fullName evidence="9">Lipoprotein signal peptidase</fullName>
        <ecNumber evidence="9">3.4.23.36</ecNumber>
    </recommendedName>
    <alternativeName>
        <fullName evidence="9">Prolipoprotein signal peptidase</fullName>
    </alternativeName>
    <alternativeName>
        <fullName evidence="9">Signal peptidase II</fullName>
        <shortName evidence="9">SPase II</shortName>
    </alternativeName>
</protein>
<dbReference type="Proteomes" id="UP000177998">
    <property type="component" value="Unassembled WGS sequence"/>
</dbReference>
<evidence type="ECO:0000256" key="1">
    <source>
        <dbReference type="ARBA" id="ARBA00006139"/>
    </source>
</evidence>
<dbReference type="EMBL" id="MFMZ01000060">
    <property type="protein sequence ID" value="OGG89743.1"/>
    <property type="molecule type" value="Genomic_DNA"/>
</dbReference>
<keyword evidence="6 9" id="KW-0378">Hydrolase</keyword>
<comment type="pathway">
    <text evidence="9">Protein modification; lipoprotein biosynthesis (signal peptide cleavage).</text>
</comment>
<dbReference type="GO" id="GO:0005886">
    <property type="term" value="C:plasma membrane"/>
    <property type="evidence" value="ECO:0007669"/>
    <property type="project" value="UniProtKB-SubCell"/>
</dbReference>
<evidence type="ECO:0000256" key="10">
    <source>
        <dbReference type="RuleBase" id="RU004181"/>
    </source>
</evidence>
<dbReference type="InterPro" id="IPR001872">
    <property type="entry name" value="Peptidase_A8"/>
</dbReference>
<dbReference type="Pfam" id="PF01252">
    <property type="entry name" value="Peptidase_A8"/>
    <property type="match status" value="1"/>
</dbReference>
<dbReference type="STRING" id="1798564.A3H55_02425"/>
<sequence>MQTQIFQRIILILESTLHGLPMTINNRKWLALSVGLIFFIADRLVKYLFVFQSINPGGSVFYYLENRNLAFSLPLPSFAAVVFYIFIFLIILTVISLFVNSWRCSRLAPPLAYWLVILGAGSNLLDRFKYGAVIDFIDFKIWPVFNLADVMIVVGLGLLSYDLFFHRKNFR</sequence>
<accession>A0A1F6FV51</accession>
<keyword evidence="4 9" id="KW-0812">Transmembrane</keyword>
<dbReference type="HAMAP" id="MF_00161">
    <property type="entry name" value="LspA"/>
    <property type="match status" value="1"/>
</dbReference>